<evidence type="ECO:0000256" key="1">
    <source>
        <dbReference type="SAM" id="Phobius"/>
    </source>
</evidence>
<keyword evidence="1" id="KW-1133">Transmembrane helix</keyword>
<dbReference type="HOGENOM" id="CLU_449530_0_0_5"/>
<evidence type="ECO:0000313" key="3">
    <source>
        <dbReference type="Proteomes" id="UP000007100"/>
    </source>
</evidence>
<keyword evidence="1" id="KW-0812">Transmembrane</keyword>
<feature type="transmembrane region" description="Helical" evidence="1">
    <location>
        <begin position="354"/>
        <end position="375"/>
    </location>
</feature>
<feature type="transmembrane region" description="Helical" evidence="1">
    <location>
        <begin position="21"/>
        <end position="44"/>
    </location>
</feature>
<dbReference type="KEGG" id="amv:ACMV_00580"/>
<accession>F0J123</accession>
<organism evidence="2 3">
    <name type="scientific">Acidiphilium multivorum (strain DSM 11245 / JCM 8867 / NBRC 100883 / AIU 301)</name>
    <dbReference type="NCBI Taxonomy" id="926570"/>
    <lineage>
        <taxon>Bacteria</taxon>
        <taxon>Pseudomonadati</taxon>
        <taxon>Pseudomonadota</taxon>
        <taxon>Alphaproteobacteria</taxon>
        <taxon>Acetobacterales</taxon>
        <taxon>Acidocellaceae</taxon>
        <taxon>Acidiphilium</taxon>
    </lineage>
</organism>
<keyword evidence="1" id="KW-0472">Membrane</keyword>
<feature type="transmembrane region" description="Helical" evidence="1">
    <location>
        <begin position="193"/>
        <end position="209"/>
    </location>
</feature>
<keyword evidence="3" id="KW-1185">Reference proteome</keyword>
<name>F0J123_ACIMA</name>
<dbReference type="Proteomes" id="UP000007100">
    <property type="component" value="Chromosome"/>
</dbReference>
<evidence type="ECO:0000313" key="2">
    <source>
        <dbReference type="EMBL" id="BAJ79405.1"/>
    </source>
</evidence>
<dbReference type="AlphaFoldDB" id="F0J123"/>
<proteinExistence type="predicted"/>
<feature type="transmembrane region" description="Helical" evidence="1">
    <location>
        <begin position="145"/>
        <end position="162"/>
    </location>
</feature>
<feature type="transmembrane region" description="Helical" evidence="1">
    <location>
        <begin position="113"/>
        <end position="138"/>
    </location>
</feature>
<feature type="transmembrane region" description="Helical" evidence="1">
    <location>
        <begin position="237"/>
        <end position="254"/>
    </location>
</feature>
<feature type="transmembrane region" description="Helical" evidence="1">
    <location>
        <begin position="382"/>
        <end position="402"/>
    </location>
</feature>
<reference evidence="2 3" key="1">
    <citation type="submission" date="2010-12" db="EMBL/GenBank/DDBJ databases">
        <title>Whole genome sequence of Acidiphilium multivorum AIU301.</title>
        <authorList>
            <person name="Narita-Yamada S."/>
            <person name="Nakamura S."/>
            <person name="Ito N."/>
            <person name="Takarada H."/>
            <person name="Katano Y."/>
            <person name="Nakazawa H."/>
            <person name="Hosoyama A."/>
            <person name="Yamada R."/>
            <person name="Fujita N."/>
        </authorList>
    </citation>
    <scope>NUCLEOTIDE SEQUENCE [LARGE SCALE GENOMIC DNA]</scope>
    <source>
        <strain evidence="3">DSM 11245 / JCM 8867 / AIU301</strain>
    </source>
</reference>
<protein>
    <recommendedName>
        <fullName evidence="4">Glycosyltransferase RgtA/B/C/D-like domain-containing protein</fullName>
    </recommendedName>
</protein>
<dbReference type="EMBL" id="AP012035">
    <property type="protein sequence ID" value="BAJ79405.1"/>
    <property type="molecule type" value="Genomic_DNA"/>
</dbReference>
<sequence>MMVNRVQDHRSRYMPAPPPSRVIYLWLFCAAGVLSVLASFRTIWPVLHGNLVDPDSFMRLLRIQQGLRTGHLVNIVNRDDSGSPLILEWSRLFDAAIVALAAPLVPLIGWRHALFVSGVATGPISTGLLGASLGFAAAPVTQRRFIWAAAVIAPIVPGIRNFSAFGVIHYHIAQAAAVAITSGCALRSCSGHRVWAAMTGITGGMAIWLMPETMPWVLLAQAGLGWYWLFRPPVPPLLINGAAFFATLAAALAVDPPHGGYLTPEIDRLSIVYVGLGLAILLVTFSLARLDKVDLPTKSRNLIGIFVATCIFLAWLAIFPHVALGPFGLMSASEMHIFFGSISETQPARTASQVVGLLGPGILACTFAITQILYYRRRLLPVGAWSLFMIGTVLATGLTARFLIFQQYPSAFLCGILPIMLDRITTRLGSREHYAAAGRVGLVAVIVLGPIIADAAPKMLWNHAKIDHHRPTCSMRHIAHLLAPAADQIVLTRPGEVPELLYRTQIIGVGSLYQHGVRAFLRDWAAWRANADHKSEPAAVRASGARYVLFCPAGKSYPIAQKSGPEALWTMLSQNRTPPWLKKIGQQKSSGFRLYQIVTDGRAQIAK</sequence>
<feature type="transmembrane region" description="Helical" evidence="1">
    <location>
        <begin position="215"/>
        <end position="230"/>
    </location>
</feature>
<feature type="transmembrane region" description="Helical" evidence="1">
    <location>
        <begin position="302"/>
        <end position="323"/>
    </location>
</feature>
<feature type="transmembrane region" description="Helical" evidence="1">
    <location>
        <begin position="270"/>
        <end position="290"/>
    </location>
</feature>
<gene>
    <name evidence="2" type="ordered locus">ACMV_00580</name>
</gene>
<evidence type="ECO:0008006" key="4">
    <source>
        <dbReference type="Google" id="ProtNLM"/>
    </source>
</evidence>